<dbReference type="EMBL" id="CP023741">
    <property type="protein sequence ID" value="ATI79198.1"/>
    <property type="molecule type" value="Genomic_DNA"/>
</dbReference>
<proteinExistence type="predicted"/>
<sequence length="170" mass="18334">MGIGKMRPVMAAALMLGLFDIGAAQAATKPVVGEMAPDFELTLIDGSKVSLAELKGQVVLLNFWATWCVPCRKELPTLDSYYGLQKKHGLKIFAITTEGSVPIAQLKQLFAAMHIPSAKRIKGPYGPLTGVPTNFVIDRAGRLRYAKSGAFELDDLNALLVPLLNEQPPA</sequence>
<feature type="chain" id="PRO_5012448752" evidence="2">
    <location>
        <begin position="27"/>
        <end position="170"/>
    </location>
</feature>
<evidence type="ECO:0000256" key="2">
    <source>
        <dbReference type="SAM" id="SignalP"/>
    </source>
</evidence>
<organism evidence="4 5">
    <name type="scientific">Sphingobium yanoikuyae</name>
    <name type="common">Sphingomonas yanoikuyae</name>
    <dbReference type="NCBI Taxonomy" id="13690"/>
    <lineage>
        <taxon>Bacteria</taxon>
        <taxon>Pseudomonadati</taxon>
        <taxon>Pseudomonadota</taxon>
        <taxon>Alphaproteobacteria</taxon>
        <taxon>Sphingomonadales</taxon>
        <taxon>Sphingomonadaceae</taxon>
        <taxon>Sphingobium</taxon>
    </lineage>
</organism>
<dbReference type="GO" id="GO:0015036">
    <property type="term" value="F:disulfide oxidoreductase activity"/>
    <property type="evidence" value="ECO:0007669"/>
    <property type="project" value="UniProtKB-ARBA"/>
</dbReference>
<gene>
    <name evidence="4" type="ORF">A6768_03665</name>
</gene>
<dbReference type="Gene3D" id="3.40.30.10">
    <property type="entry name" value="Glutaredoxin"/>
    <property type="match status" value="1"/>
</dbReference>
<dbReference type="InterPro" id="IPR017937">
    <property type="entry name" value="Thioredoxin_CS"/>
</dbReference>
<feature type="signal peptide" evidence="2">
    <location>
        <begin position="1"/>
        <end position="26"/>
    </location>
</feature>
<reference evidence="4 5" key="1">
    <citation type="submission" date="2017-10" db="EMBL/GenBank/DDBJ databases">
        <title>Sphingobium yanoikuyae S72.</title>
        <authorList>
            <person name="Sanchez E."/>
            <person name="Bustos P."/>
            <person name="Mendoza P."/>
            <person name="Guo X."/>
            <person name="Mendoza A."/>
        </authorList>
    </citation>
    <scope>NUCLEOTIDE SEQUENCE [LARGE SCALE GENOMIC DNA]</scope>
    <source>
        <strain evidence="4 5">S72</strain>
    </source>
</reference>
<evidence type="ECO:0000256" key="1">
    <source>
        <dbReference type="ARBA" id="ARBA00023284"/>
    </source>
</evidence>
<accession>A0A291MWA4</accession>
<dbReference type="PROSITE" id="PS00194">
    <property type="entry name" value="THIOREDOXIN_1"/>
    <property type="match status" value="1"/>
</dbReference>
<dbReference type="InterPro" id="IPR036249">
    <property type="entry name" value="Thioredoxin-like_sf"/>
</dbReference>
<keyword evidence="1" id="KW-0676">Redox-active center</keyword>
<evidence type="ECO:0000313" key="4">
    <source>
        <dbReference type="EMBL" id="ATI79198.1"/>
    </source>
</evidence>
<dbReference type="Pfam" id="PF00578">
    <property type="entry name" value="AhpC-TSA"/>
    <property type="match status" value="1"/>
</dbReference>
<dbReference type="InterPro" id="IPR013766">
    <property type="entry name" value="Thioredoxin_domain"/>
</dbReference>
<evidence type="ECO:0000313" key="5">
    <source>
        <dbReference type="Proteomes" id="UP000219422"/>
    </source>
</evidence>
<keyword evidence="2" id="KW-0732">Signal</keyword>
<dbReference type="GO" id="GO:0016209">
    <property type="term" value="F:antioxidant activity"/>
    <property type="evidence" value="ECO:0007669"/>
    <property type="project" value="InterPro"/>
</dbReference>
<dbReference type="PROSITE" id="PS51352">
    <property type="entry name" value="THIOREDOXIN_2"/>
    <property type="match status" value="1"/>
</dbReference>
<dbReference type="InterPro" id="IPR000866">
    <property type="entry name" value="AhpC/TSA"/>
</dbReference>
<name>A0A291MWA4_SPHYA</name>
<dbReference type="PANTHER" id="PTHR42852:SF13">
    <property type="entry name" value="PROTEIN DIPZ"/>
    <property type="match status" value="1"/>
</dbReference>
<dbReference type="PANTHER" id="PTHR42852">
    <property type="entry name" value="THIOL:DISULFIDE INTERCHANGE PROTEIN DSBE"/>
    <property type="match status" value="1"/>
</dbReference>
<dbReference type="CDD" id="cd02966">
    <property type="entry name" value="TlpA_like_family"/>
    <property type="match status" value="1"/>
</dbReference>
<protein>
    <submittedName>
        <fullName evidence="4">Thiol:disulfide interchange protein</fullName>
    </submittedName>
</protein>
<feature type="domain" description="Thioredoxin" evidence="3">
    <location>
        <begin position="30"/>
        <end position="165"/>
    </location>
</feature>
<dbReference type="SUPFAM" id="SSF52833">
    <property type="entry name" value="Thioredoxin-like"/>
    <property type="match status" value="1"/>
</dbReference>
<dbReference type="AlphaFoldDB" id="A0A291MWA4"/>
<dbReference type="Proteomes" id="UP000219422">
    <property type="component" value="Chromosome"/>
</dbReference>
<dbReference type="KEGG" id="sya:A6768_03665"/>
<dbReference type="InterPro" id="IPR050553">
    <property type="entry name" value="Thioredoxin_ResA/DsbE_sf"/>
</dbReference>
<evidence type="ECO:0000259" key="3">
    <source>
        <dbReference type="PROSITE" id="PS51352"/>
    </source>
</evidence>